<evidence type="ECO:0000313" key="3">
    <source>
        <dbReference type="Proteomes" id="UP001218188"/>
    </source>
</evidence>
<dbReference type="AlphaFoldDB" id="A0AAD6SUH5"/>
<dbReference type="Proteomes" id="UP001218188">
    <property type="component" value="Unassembled WGS sequence"/>
</dbReference>
<sequence>MLPAEPKIFYGREKELTDILKLFKQESPRIAILGAGGMGKTSLSKAVLHHSEITTKYHANRFFIACDGLTTKVELVNIVGAHLGLKSGKDLTRGVLRHLSNAPSTLLVLDNLETLWDPAESRKEIEEFLSLLTDITSLVLMVGVFLL</sequence>
<evidence type="ECO:0000313" key="2">
    <source>
        <dbReference type="EMBL" id="KAJ7034063.1"/>
    </source>
</evidence>
<protein>
    <recommendedName>
        <fullName evidence="1">Novel STAND NTPase 1 domain-containing protein</fullName>
    </recommendedName>
</protein>
<feature type="domain" description="Novel STAND NTPase 1" evidence="1">
    <location>
        <begin position="5"/>
        <end position="136"/>
    </location>
</feature>
<dbReference type="EMBL" id="JARJCM010000060">
    <property type="protein sequence ID" value="KAJ7034063.1"/>
    <property type="molecule type" value="Genomic_DNA"/>
</dbReference>
<proteinExistence type="predicted"/>
<dbReference type="Pfam" id="PF20703">
    <property type="entry name" value="nSTAND1"/>
    <property type="match status" value="1"/>
</dbReference>
<keyword evidence="3" id="KW-1185">Reference proteome</keyword>
<organism evidence="2 3">
    <name type="scientific">Mycena alexandri</name>
    <dbReference type="NCBI Taxonomy" id="1745969"/>
    <lineage>
        <taxon>Eukaryota</taxon>
        <taxon>Fungi</taxon>
        <taxon>Dikarya</taxon>
        <taxon>Basidiomycota</taxon>
        <taxon>Agaricomycotina</taxon>
        <taxon>Agaricomycetes</taxon>
        <taxon>Agaricomycetidae</taxon>
        <taxon>Agaricales</taxon>
        <taxon>Marasmiineae</taxon>
        <taxon>Mycenaceae</taxon>
        <taxon>Mycena</taxon>
    </lineage>
</organism>
<dbReference type="InterPro" id="IPR049052">
    <property type="entry name" value="nSTAND1"/>
</dbReference>
<dbReference type="SUPFAM" id="SSF52540">
    <property type="entry name" value="P-loop containing nucleoside triphosphate hydrolases"/>
    <property type="match status" value="1"/>
</dbReference>
<evidence type="ECO:0000259" key="1">
    <source>
        <dbReference type="Pfam" id="PF20703"/>
    </source>
</evidence>
<reference evidence="2" key="1">
    <citation type="submission" date="2023-03" db="EMBL/GenBank/DDBJ databases">
        <title>Massive genome expansion in bonnet fungi (Mycena s.s.) driven by repeated elements and novel gene families across ecological guilds.</title>
        <authorList>
            <consortium name="Lawrence Berkeley National Laboratory"/>
            <person name="Harder C.B."/>
            <person name="Miyauchi S."/>
            <person name="Viragh M."/>
            <person name="Kuo A."/>
            <person name="Thoen E."/>
            <person name="Andreopoulos B."/>
            <person name="Lu D."/>
            <person name="Skrede I."/>
            <person name="Drula E."/>
            <person name="Henrissat B."/>
            <person name="Morin E."/>
            <person name="Kohler A."/>
            <person name="Barry K."/>
            <person name="LaButti K."/>
            <person name="Morin E."/>
            <person name="Salamov A."/>
            <person name="Lipzen A."/>
            <person name="Mereny Z."/>
            <person name="Hegedus B."/>
            <person name="Baldrian P."/>
            <person name="Stursova M."/>
            <person name="Weitz H."/>
            <person name="Taylor A."/>
            <person name="Grigoriev I.V."/>
            <person name="Nagy L.G."/>
            <person name="Martin F."/>
            <person name="Kauserud H."/>
        </authorList>
    </citation>
    <scope>NUCLEOTIDE SEQUENCE</scope>
    <source>
        <strain evidence="2">CBHHK200</strain>
    </source>
</reference>
<name>A0AAD6SUH5_9AGAR</name>
<comment type="caution">
    <text evidence="2">The sequence shown here is derived from an EMBL/GenBank/DDBJ whole genome shotgun (WGS) entry which is preliminary data.</text>
</comment>
<accession>A0AAD6SUH5</accession>
<gene>
    <name evidence="2" type="ORF">C8F04DRAFT_956937</name>
</gene>
<dbReference type="InterPro" id="IPR027417">
    <property type="entry name" value="P-loop_NTPase"/>
</dbReference>
<dbReference type="Gene3D" id="3.40.50.300">
    <property type="entry name" value="P-loop containing nucleotide triphosphate hydrolases"/>
    <property type="match status" value="1"/>
</dbReference>